<dbReference type="AlphaFoldDB" id="A0A2W5SUD3"/>
<comment type="caution">
    <text evidence="2">The sequence shown here is derived from an EMBL/GenBank/DDBJ whole genome shotgun (WGS) entry which is preliminary data.</text>
</comment>
<sequence length="552" mass="60542">MAEDAETVVLAGRVITMERDAATDWEGVLLRGERIVRLVRRSERAGLDDGTREIIDLGDRVLMPGFVDVHAHAEVVCRTAYRTVDCRAPECDTIPAVLDVLSAAEPGGPSDWIVGQANLFFDRKLREGRLPSRAELDTVSRERPIALRAGGHITVLNTRALEVAGIDRAFVPPTHSITGPVTVERDANDDPTGIVKEMDALLPLPSPSATELAEAIENGLGRYFTRYGVTTIGEISETVGGLQAMNELALAGRLPASMRIYLWVPGTMSLEQVPHWRDHLSFTAPESAIRIQGVKMFSDGGFSARSAAVNCCYKDAGDFRGNIAFPKYFLRRALRICQDSGLQLAVHANGDRAQDWLSRTVAELGGAGGGRQRVRIEHAGNLMPNPQTADLWATAGIVPVPQPVFLYTFGEYFPDYLGEYGLKGRFPFRTLLEAGWRLSGSSDVWIGSEREATNPFFSIWCCLKRQTYSGGFIDVDEAITLEQALRMHTIDAASVMGEEDQKGSLAPGKMADIIALDRDPFEVEVDSLRHINVDFVMVRGAVAHFVQESDRS</sequence>
<dbReference type="EMBL" id="QFQD01000024">
    <property type="protein sequence ID" value="PZQ83093.1"/>
    <property type="molecule type" value="Genomic_DNA"/>
</dbReference>
<dbReference type="InterPro" id="IPR032466">
    <property type="entry name" value="Metal_Hydrolase"/>
</dbReference>
<dbReference type="SUPFAM" id="SSF51338">
    <property type="entry name" value="Composite domain of metallo-dependent hydrolases"/>
    <property type="match status" value="1"/>
</dbReference>
<dbReference type="Proteomes" id="UP000248887">
    <property type="component" value="Unassembled WGS sequence"/>
</dbReference>
<evidence type="ECO:0000259" key="1">
    <source>
        <dbReference type="Pfam" id="PF07969"/>
    </source>
</evidence>
<dbReference type="Gene3D" id="3.10.310.70">
    <property type="match status" value="1"/>
</dbReference>
<reference evidence="2 3" key="1">
    <citation type="submission" date="2017-08" db="EMBL/GenBank/DDBJ databases">
        <title>Infants hospitalized years apart are colonized by the same room-sourced microbial strains.</title>
        <authorList>
            <person name="Brooks B."/>
            <person name="Olm M.R."/>
            <person name="Firek B.A."/>
            <person name="Baker R."/>
            <person name="Thomas B.C."/>
            <person name="Morowitz M.J."/>
            <person name="Banfield J.F."/>
        </authorList>
    </citation>
    <scope>NUCLEOTIDE SEQUENCE [LARGE SCALE GENOMIC DNA]</scope>
    <source>
        <strain evidence="2">S2_005_001_R2_27</strain>
    </source>
</reference>
<evidence type="ECO:0000313" key="3">
    <source>
        <dbReference type="Proteomes" id="UP000248887"/>
    </source>
</evidence>
<accession>A0A2W5SUD3</accession>
<dbReference type="GO" id="GO:0016810">
    <property type="term" value="F:hydrolase activity, acting on carbon-nitrogen (but not peptide) bonds"/>
    <property type="evidence" value="ECO:0007669"/>
    <property type="project" value="InterPro"/>
</dbReference>
<dbReference type="InterPro" id="IPR013108">
    <property type="entry name" value="Amidohydro_3"/>
</dbReference>
<feature type="domain" description="Amidohydrolase 3" evidence="1">
    <location>
        <begin position="53"/>
        <end position="543"/>
    </location>
</feature>
<proteinExistence type="predicted"/>
<name>A0A2W5SUD3_ANCNO</name>
<dbReference type="Gene3D" id="2.30.40.10">
    <property type="entry name" value="Urease, subunit C, domain 1"/>
    <property type="match status" value="1"/>
</dbReference>
<evidence type="ECO:0000313" key="2">
    <source>
        <dbReference type="EMBL" id="PZQ83093.1"/>
    </source>
</evidence>
<dbReference type="Pfam" id="PF07969">
    <property type="entry name" value="Amidohydro_3"/>
    <property type="match status" value="1"/>
</dbReference>
<organism evidence="2 3">
    <name type="scientific">Ancylobacter novellus</name>
    <name type="common">Thiobacillus novellus</name>
    <dbReference type="NCBI Taxonomy" id="921"/>
    <lineage>
        <taxon>Bacteria</taxon>
        <taxon>Pseudomonadati</taxon>
        <taxon>Pseudomonadota</taxon>
        <taxon>Alphaproteobacteria</taxon>
        <taxon>Hyphomicrobiales</taxon>
        <taxon>Xanthobacteraceae</taxon>
        <taxon>Ancylobacter</taxon>
    </lineage>
</organism>
<dbReference type="Gene3D" id="3.20.20.140">
    <property type="entry name" value="Metal-dependent hydrolases"/>
    <property type="match status" value="1"/>
</dbReference>
<protein>
    <recommendedName>
        <fullName evidence="1">Amidohydrolase 3 domain-containing protein</fullName>
    </recommendedName>
</protein>
<dbReference type="PANTHER" id="PTHR22642:SF2">
    <property type="entry name" value="PROTEIN LONG AFTER FAR-RED 3"/>
    <property type="match status" value="1"/>
</dbReference>
<gene>
    <name evidence="2" type="ORF">DI549_09435</name>
</gene>
<dbReference type="InterPro" id="IPR011059">
    <property type="entry name" value="Metal-dep_hydrolase_composite"/>
</dbReference>
<dbReference type="PANTHER" id="PTHR22642">
    <property type="entry name" value="IMIDAZOLONEPROPIONASE"/>
    <property type="match status" value="1"/>
</dbReference>
<dbReference type="SUPFAM" id="SSF51556">
    <property type="entry name" value="Metallo-dependent hydrolases"/>
    <property type="match status" value="1"/>
</dbReference>